<accession>A0AA35TLE9</accession>
<reference evidence="1" key="1">
    <citation type="submission" date="2023-03" db="EMBL/GenBank/DDBJ databases">
        <authorList>
            <person name="Steffen K."/>
            <person name="Cardenas P."/>
        </authorList>
    </citation>
    <scope>NUCLEOTIDE SEQUENCE</scope>
</reference>
<comment type="caution">
    <text evidence="1">The sequence shown here is derived from an EMBL/GenBank/DDBJ whole genome shotgun (WGS) entry which is preliminary data.</text>
</comment>
<protein>
    <submittedName>
        <fullName evidence="1">Uncharacterized protein</fullName>
    </submittedName>
</protein>
<name>A0AA35TLE9_GEOBA</name>
<sequence>MLRNSIPQSCNFALSQITASLTNSSQHIDSGDICSSYCITPLKQAAQECTGIDDIYTAINLRCCWNEHG</sequence>
<dbReference type="EMBL" id="CASHTH010003836">
    <property type="protein sequence ID" value="CAI8050174.1"/>
    <property type="molecule type" value="Genomic_DNA"/>
</dbReference>
<dbReference type="AlphaFoldDB" id="A0AA35TLE9"/>
<evidence type="ECO:0000313" key="2">
    <source>
        <dbReference type="Proteomes" id="UP001174909"/>
    </source>
</evidence>
<gene>
    <name evidence="1" type="ORF">GBAR_LOCUS27587</name>
</gene>
<feature type="non-terminal residue" evidence="1">
    <location>
        <position position="69"/>
    </location>
</feature>
<dbReference type="Proteomes" id="UP001174909">
    <property type="component" value="Unassembled WGS sequence"/>
</dbReference>
<keyword evidence="2" id="KW-1185">Reference proteome</keyword>
<proteinExistence type="predicted"/>
<organism evidence="1 2">
    <name type="scientific">Geodia barretti</name>
    <name type="common">Barrett's horny sponge</name>
    <dbReference type="NCBI Taxonomy" id="519541"/>
    <lineage>
        <taxon>Eukaryota</taxon>
        <taxon>Metazoa</taxon>
        <taxon>Porifera</taxon>
        <taxon>Demospongiae</taxon>
        <taxon>Heteroscleromorpha</taxon>
        <taxon>Tetractinellida</taxon>
        <taxon>Astrophorina</taxon>
        <taxon>Geodiidae</taxon>
        <taxon>Geodia</taxon>
    </lineage>
</organism>
<evidence type="ECO:0000313" key="1">
    <source>
        <dbReference type="EMBL" id="CAI8050174.1"/>
    </source>
</evidence>